<dbReference type="KEGG" id="ahm:TL08_07520"/>
<evidence type="ECO:0000313" key="3">
    <source>
        <dbReference type="EMBL" id="AOS62322.1"/>
    </source>
</evidence>
<dbReference type="RefSeq" id="WP_069847651.1">
    <property type="nucleotide sequence ID" value="NZ_JACHIS010000001.1"/>
</dbReference>
<protein>
    <submittedName>
        <fullName evidence="3">Metalloprotease</fullName>
    </submittedName>
</protein>
<reference evidence="4" key="1">
    <citation type="submission" date="2016-03" db="EMBL/GenBank/DDBJ databases">
        <title>Complete genome sequence of the type strain Actinoalloteichus hymeniacidonis DSM 45092.</title>
        <authorList>
            <person name="Schaffert L."/>
            <person name="Albersmeier A."/>
            <person name="Winkler A."/>
            <person name="Kalinowski J."/>
            <person name="Zotchev S."/>
            <person name="Ruckert C."/>
        </authorList>
    </citation>
    <scope>NUCLEOTIDE SEQUENCE [LARGE SCALE GENOMIC DNA]</scope>
    <source>
        <strain evidence="4">HPA177(T) (DSM 45092(T))</strain>
    </source>
</reference>
<feature type="compositionally biased region" description="Low complexity" evidence="1">
    <location>
        <begin position="33"/>
        <end position="49"/>
    </location>
</feature>
<dbReference type="EMBL" id="CP014859">
    <property type="protein sequence ID" value="AOS62322.1"/>
    <property type="molecule type" value="Genomic_DNA"/>
</dbReference>
<gene>
    <name evidence="3" type="ORF">TL08_07520</name>
</gene>
<dbReference type="AlphaFoldDB" id="A0AAC9HMX8"/>
<evidence type="ECO:0000256" key="2">
    <source>
        <dbReference type="SAM" id="SignalP"/>
    </source>
</evidence>
<keyword evidence="2" id="KW-0732">Signal</keyword>
<evidence type="ECO:0000256" key="1">
    <source>
        <dbReference type="SAM" id="MobiDB-lite"/>
    </source>
</evidence>
<keyword evidence="3" id="KW-0378">Hydrolase</keyword>
<accession>A0AAC9HMX8</accession>
<organism evidence="3 4">
    <name type="scientific">Actinoalloteichus hymeniacidonis</name>
    <dbReference type="NCBI Taxonomy" id="340345"/>
    <lineage>
        <taxon>Bacteria</taxon>
        <taxon>Bacillati</taxon>
        <taxon>Actinomycetota</taxon>
        <taxon>Actinomycetes</taxon>
        <taxon>Pseudonocardiales</taxon>
        <taxon>Pseudonocardiaceae</taxon>
        <taxon>Actinoalloteichus</taxon>
    </lineage>
</organism>
<name>A0AAC9HMX8_9PSEU</name>
<feature type="region of interest" description="Disordered" evidence="1">
    <location>
        <begin position="33"/>
        <end position="59"/>
    </location>
</feature>
<dbReference type="Proteomes" id="UP000095210">
    <property type="component" value="Chromosome"/>
</dbReference>
<feature type="chain" id="PRO_5042034064" evidence="2">
    <location>
        <begin position="31"/>
        <end position="463"/>
    </location>
</feature>
<dbReference type="GO" id="GO:0008237">
    <property type="term" value="F:metallopeptidase activity"/>
    <property type="evidence" value="ECO:0007669"/>
    <property type="project" value="UniProtKB-KW"/>
</dbReference>
<keyword evidence="3" id="KW-0482">Metalloprotease</keyword>
<keyword evidence="4" id="KW-1185">Reference proteome</keyword>
<sequence>MTATPTNRTGRIRPQAVLALVVATILPVLAADRPSTARSSSDDATAAERTAVDDAPGAGSFDVDAVAEDAIGDIESYWSTTFPANFDRPWPPIEGGLHPTDATDVAEHRPPCLVRSTEIVANSYYCEAADALVWDRAMLLDAAAEHGTAGVAAILAHESGHRVHMLLGVDEQAARADPDRYPLALTESMADCHAGAYFRWSVDGGGELRFDGSEVDRAVLALARAHDPVGAEKRTHGGALDRVLAFQRGYAEGVHRCAASTVDELGPATDPQAAPVPHRQLPDLVSDDLAGYFVELAPPGSGQDGPATRLPTGEPGCADAQGAVALCPEEPVVAIDSYEAVAGVHEGIGDHATATLVAGRHALAAIGRLGLPVDDANTGSRTVCLVGAWSADAVAGQGPPMPDTTGESDGWWGPGDLDEAVLLLLTDDRPARDVHGISHRGGRERVIDFALGRHGGPDACLSP</sequence>
<evidence type="ECO:0000313" key="4">
    <source>
        <dbReference type="Proteomes" id="UP000095210"/>
    </source>
</evidence>
<proteinExistence type="predicted"/>
<keyword evidence="3" id="KW-0645">Protease</keyword>
<feature type="signal peptide" evidence="2">
    <location>
        <begin position="1"/>
        <end position="30"/>
    </location>
</feature>